<organism evidence="2 3">
    <name type="scientific">Phytophthora lilii</name>
    <dbReference type="NCBI Taxonomy" id="2077276"/>
    <lineage>
        <taxon>Eukaryota</taxon>
        <taxon>Sar</taxon>
        <taxon>Stramenopiles</taxon>
        <taxon>Oomycota</taxon>
        <taxon>Peronosporomycetes</taxon>
        <taxon>Peronosporales</taxon>
        <taxon>Peronosporaceae</taxon>
        <taxon>Phytophthora</taxon>
    </lineage>
</organism>
<proteinExistence type="predicted"/>
<comment type="caution">
    <text evidence="2">The sequence shown here is derived from an EMBL/GenBank/DDBJ whole genome shotgun (WGS) entry which is preliminary data.</text>
</comment>
<dbReference type="AlphaFoldDB" id="A0A9W6U0P0"/>
<dbReference type="EMBL" id="BSXW01000485">
    <property type="protein sequence ID" value="GMF23704.1"/>
    <property type="molecule type" value="Genomic_DNA"/>
</dbReference>
<evidence type="ECO:0000256" key="1">
    <source>
        <dbReference type="SAM" id="MobiDB-lite"/>
    </source>
</evidence>
<gene>
    <name evidence="2" type="ORF">Plil01_000960700</name>
</gene>
<feature type="region of interest" description="Disordered" evidence="1">
    <location>
        <begin position="79"/>
        <end position="107"/>
    </location>
</feature>
<evidence type="ECO:0000313" key="3">
    <source>
        <dbReference type="Proteomes" id="UP001165083"/>
    </source>
</evidence>
<reference evidence="2" key="1">
    <citation type="submission" date="2023-04" db="EMBL/GenBank/DDBJ databases">
        <title>Phytophthora lilii NBRC 32176.</title>
        <authorList>
            <person name="Ichikawa N."/>
            <person name="Sato H."/>
            <person name="Tonouchi N."/>
        </authorList>
    </citation>
    <scope>NUCLEOTIDE SEQUENCE</scope>
    <source>
        <strain evidence="2">NBRC 32176</strain>
    </source>
</reference>
<sequence length="205" mass="22794">MNVEYIETHEPEPICIDENYYAWPTPKSKAEVIVESKLTLDDLNRITKNTSPAKVYIVEIPSLAQIHANEKRKRLDMKTYGATGATPRASREDAEAPSISPHTQPEMTSVATASTVQVFVCDYNGIAWPVKVPVGTTLSEMVRAAFEDPVFKRGEFLGFEDGNLSMLRPVTAADATKWTAANPLRLKYKVRTSNQISIGAMQVQY</sequence>
<accession>A0A9W6U0P0</accession>
<protein>
    <submittedName>
        <fullName evidence="2">Unnamed protein product</fullName>
    </submittedName>
</protein>
<keyword evidence="3" id="KW-1185">Reference proteome</keyword>
<dbReference type="Proteomes" id="UP001165083">
    <property type="component" value="Unassembled WGS sequence"/>
</dbReference>
<dbReference type="OrthoDB" id="175806at2759"/>
<name>A0A9W6U0P0_9STRA</name>
<evidence type="ECO:0000313" key="2">
    <source>
        <dbReference type="EMBL" id="GMF23704.1"/>
    </source>
</evidence>